<name>A0A7S0VN52_9CHLO</name>
<proteinExistence type="predicted"/>
<gene>
    <name evidence="1" type="ORF">PPAR00522_LOCUS21274</name>
</gene>
<dbReference type="GO" id="GO:0005634">
    <property type="term" value="C:nucleus"/>
    <property type="evidence" value="ECO:0007669"/>
    <property type="project" value="TreeGrafter"/>
</dbReference>
<organism evidence="1">
    <name type="scientific">Polytomella parva</name>
    <dbReference type="NCBI Taxonomy" id="51329"/>
    <lineage>
        <taxon>Eukaryota</taxon>
        <taxon>Viridiplantae</taxon>
        <taxon>Chlorophyta</taxon>
        <taxon>core chlorophytes</taxon>
        <taxon>Chlorophyceae</taxon>
        <taxon>CS clade</taxon>
        <taxon>Chlamydomonadales</taxon>
        <taxon>Chlamydomonadaceae</taxon>
        <taxon>Polytomella</taxon>
    </lineage>
</organism>
<dbReference type="GO" id="GO:0043565">
    <property type="term" value="F:sequence-specific DNA binding"/>
    <property type="evidence" value="ECO:0007669"/>
    <property type="project" value="TreeGrafter"/>
</dbReference>
<dbReference type="EMBL" id="HBFM01032500">
    <property type="protein sequence ID" value="CAD8791466.1"/>
    <property type="molecule type" value="Transcribed_RNA"/>
</dbReference>
<evidence type="ECO:0000313" key="1">
    <source>
        <dbReference type="EMBL" id="CAD8791466.1"/>
    </source>
</evidence>
<dbReference type="PANTHER" id="PTHR31713:SF96">
    <property type="entry name" value="OS02G0562300 PROTEIN"/>
    <property type="match status" value="1"/>
</dbReference>
<dbReference type="AlphaFoldDB" id="A0A7S0VN52"/>
<dbReference type="InterPro" id="IPR012416">
    <property type="entry name" value="CBP60"/>
</dbReference>
<dbReference type="GO" id="GO:0080142">
    <property type="term" value="P:regulation of salicylic acid biosynthetic process"/>
    <property type="evidence" value="ECO:0007669"/>
    <property type="project" value="TreeGrafter"/>
</dbReference>
<protein>
    <submittedName>
        <fullName evidence="1">Uncharacterized protein</fullName>
    </submittedName>
</protein>
<dbReference type="GO" id="GO:0003700">
    <property type="term" value="F:DNA-binding transcription factor activity"/>
    <property type="evidence" value="ECO:0007669"/>
    <property type="project" value="TreeGrafter"/>
</dbReference>
<accession>A0A7S0VN52</accession>
<reference evidence="1" key="1">
    <citation type="submission" date="2021-01" db="EMBL/GenBank/DDBJ databases">
        <authorList>
            <person name="Corre E."/>
            <person name="Pelletier E."/>
            <person name="Niang G."/>
            <person name="Scheremetjew M."/>
            <person name="Finn R."/>
            <person name="Kale V."/>
            <person name="Holt S."/>
            <person name="Cochrane G."/>
            <person name="Meng A."/>
            <person name="Brown T."/>
            <person name="Cohen L."/>
        </authorList>
    </citation>
    <scope>NUCLEOTIDE SEQUENCE</scope>
    <source>
        <strain evidence="1">SAG 63-3</strain>
    </source>
</reference>
<dbReference type="PANTHER" id="PTHR31713">
    <property type="entry name" value="OS02G0177800 PROTEIN"/>
    <property type="match status" value="1"/>
</dbReference>
<dbReference type="GO" id="GO:0005516">
    <property type="term" value="F:calmodulin binding"/>
    <property type="evidence" value="ECO:0007669"/>
    <property type="project" value="InterPro"/>
</dbReference>
<sequence>MEETSITLSSDDDFGMFQANLQPNALFISESFTTCDLSSDPIYQIFLKEDGLTFSPTVTSVIKEESNADVKINLKLGFYHNCRAFGCGEEYCPFCKQNPVRRCRQDFCNKYLVSDVLKANCKGNICVGIYDGGNRIENYDTSNITFEMILLNGLKYKAQTAKKTILSYQDLVACIEKNDGNTSPILTSEWTSTPSGNVVRVFATGNKSSFCLPELRVMRSSESYLMSRKPPYVLAVVAWDSKTKTLIQGIEHVVSSEFVVATRRVKLAVKADIPMMSEDVSKIINIGKQTQDKLNNLGKYLIDCPWTHVPAHVESVKDFYDLVMMVDDDERLRKFLLVKLNLSLDKWKEARNHVLTAVSDDNRIRLWTKEEEGRQYGLAFLCKNAVIDFFTSHFTNYIYFEIKQHQKKILWDPHRIEYSQRSRIPSLIEEALEDWRKLHHPNWSFCLDDMEDSWIKQNIHDLNSNCNNNISICKSNSQDGDQYT</sequence>